<evidence type="ECO:0000313" key="3">
    <source>
        <dbReference type="Proteomes" id="UP000256877"/>
    </source>
</evidence>
<name>A0A371QY29_9CREN</name>
<dbReference type="EMBL" id="NMUF01000007">
    <property type="protein sequence ID" value="RFA99318.1"/>
    <property type="molecule type" value="Genomic_DNA"/>
</dbReference>
<proteinExistence type="predicted"/>
<evidence type="ECO:0008006" key="5">
    <source>
        <dbReference type="Google" id="ProtNLM"/>
    </source>
</evidence>
<dbReference type="InterPro" id="IPR010268">
    <property type="entry name" value="PaREP1"/>
</dbReference>
<dbReference type="OrthoDB" id="28228at2157"/>
<dbReference type="AlphaFoldDB" id="A0A371QY29"/>
<dbReference type="Proteomes" id="UP000256877">
    <property type="component" value="Unassembled WGS sequence"/>
</dbReference>
<organism evidence="1 4">
    <name type="scientific">Pyrobaculum aerophilum</name>
    <dbReference type="NCBI Taxonomy" id="13773"/>
    <lineage>
        <taxon>Archaea</taxon>
        <taxon>Thermoproteota</taxon>
        <taxon>Thermoprotei</taxon>
        <taxon>Thermoproteales</taxon>
        <taxon>Thermoproteaceae</taxon>
        <taxon>Pyrobaculum</taxon>
    </lineage>
</organism>
<evidence type="ECO:0000313" key="2">
    <source>
        <dbReference type="EMBL" id="RFA99318.1"/>
    </source>
</evidence>
<accession>A0A371QY29</accession>
<dbReference type="EMBL" id="NMUE01000021">
    <property type="protein sequence ID" value="RFA95574.1"/>
    <property type="molecule type" value="Genomic_DNA"/>
</dbReference>
<evidence type="ECO:0000313" key="4">
    <source>
        <dbReference type="Proteomes" id="UP000257123"/>
    </source>
</evidence>
<dbReference type="Pfam" id="PF05942">
    <property type="entry name" value="PaREP1"/>
    <property type="match status" value="1"/>
</dbReference>
<gene>
    <name evidence="1" type="ORF">CGL51_07345</name>
    <name evidence="2" type="ORF">CGL52_03840</name>
</gene>
<reference evidence="3 4" key="1">
    <citation type="submission" date="2017-07" db="EMBL/GenBank/DDBJ databases">
        <title>Draft genome sequence of aerobic hyperthermophilic archaea, Pyrobaculum aerophilum YKB31 and YKB32.</title>
        <authorList>
            <person name="Mochizuki T."/>
            <person name="Berliner A.J."/>
            <person name="Yoshida-Takashima Y."/>
            <person name="Takaki Y."/>
            <person name="Nunoura T."/>
            <person name="Takai K."/>
        </authorList>
    </citation>
    <scope>NUCLEOTIDE SEQUENCE [LARGE SCALE GENOMIC DNA]</scope>
    <source>
        <strain evidence="1 4">YKB31</strain>
        <strain evidence="2 3">YKB32</strain>
    </source>
</reference>
<sequence length="162" mass="18241">MDVVVEKPWRNLQEYIKARLEEAAVELQLALILMGEGYTRNAAGKLFQAFKSYLAAAAGEMREELAARLRDVDKLIAYMPTRALVKISTLLGLEREARVALALRQYQYNGPDPEGITSLYPDREPAKRDFCWLAKRLIELTGSEKDLYTKACGAPEVDSKSD</sequence>
<comment type="caution">
    <text evidence="1">The sequence shown here is derived from an EMBL/GenBank/DDBJ whole genome shotgun (WGS) entry which is preliminary data.</text>
</comment>
<protein>
    <recommendedName>
        <fullName evidence="5">PaREP1</fullName>
    </recommendedName>
</protein>
<dbReference type="RefSeq" id="WP_116421255.1">
    <property type="nucleotide sequence ID" value="NZ_NMUE01000021.1"/>
</dbReference>
<dbReference type="Proteomes" id="UP000257123">
    <property type="component" value="Unassembled WGS sequence"/>
</dbReference>
<evidence type="ECO:0000313" key="1">
    <source>
        <dbReference type="EMBL" id="RFA95574.1"/>
    </source>
</evidence>